<dbReference type="EMBL" id="JACCHS010000123">
    <property type="protein sequence ID" value="NYT47320.1"/>
    <property type="molecule type" value="Genomic_DNA"/>
</dbReference>
<proteinExistence type="predicted"/>
<reference evidence="1 2" key="1">
    <citation type="submission" date="2020-05" db="EMBL/GenBank/DDBJ databases">
        <title>Horizontal transmission and recombination maintain forever young bacterial symbiont genomes.</title>
        <authorList>
            <person name="Russell S.L."/>
            <person name="Pepper-Tunick E."/>
            <person name="Svedberg J."/>
            <person name="Byrne A."/>
            <person name="Ruelas Castillo J."/>
            <person name="Vollmers C."/>
            <person name="Beinart R.A."/>
            <person name="Corbett-Detig R."/>
        </authorList>
    </citation>
    <scope>NUCLEOTIDE SEQUENCE [LARGE SCALE GENOMIC DNA]</scope>
    <source>
        <strain evidence="1">4727-3</strain>
    </source>
</reference>
<dbReference type="AlphaFoldDB" id="A0A7Z0SFE9"/>
<dbReference type="Proteomes" id="UP000537890">
    <property type="component" value="Unassembled WGS sequence"/>
</dbReference>
<evidence type="ECO:0000313" key="1">
    <source>
        <dbReference type="EMBL" id="NYT47320.1"/>
    </source>
</evidence>
<accession>A0A7Z0SFE9</accession>
<name>A0A7Z0SFE9_9GAMM</name>
<sequence length="73" mass="7657">MDNSNQHEEIIVFDNLIRSVAGDKTSLEAVSHTIEPFCATNGAGAFGSFENRDDVLSAASTAGNKVKGILATC</sequence>
<protein>
    <submittedName>
        <fullName evidence="1">Uncharacterized protein</fullName>
    </submittedName>
</protein>
<comment type="caution">
    <text evidence="1">The sequence shown here is derived from an EMBL/GenBank/DDBJ whole genome shotgun (WGS) entry which is preliminary data.</text>
</comment>
<organism evidence="1 2">
    <name type="scientific">Candidatus Methanofishera endochildressiae</name>
    <dbReference type="NCBI Taxonomy" id="2738884"/>
    <lineage>
        <taxon>Bacteria</taxon>
        <taxon>Pseudomonadati</taxon>
        <taxon>Pseudomonadota</taxon>
        <taxon>Gammaproteobacteria</taxon>
        <taxon>Candidatus Methanofishera</taxon>
    </lineage>
</organism>
<gene>
    <name evidence="1" type="ORF">H0A75_06815</name>
</gene>
<evidence type="ECO:0000313" key="2">
    <source>
        <dbReference type="Proteomes" id="UP000537890"/>
    </source>
</evidence>